<organism evidence="2 3">
    <name type="scientific">Eimeria tenella</name>
    <name type="common">Coccidian parasite</name>
    <dbReference type="NCBI Taxonomy" id="5802"/>
    <lineage>
        <taxon>Eukaryota</taxon>
        <taxon>Sar</taxon>
        <taxon>Alveolata</taxon>
        <taxon>Apicomplexa</taxon>
        <taxon>Conoidasida</taxon>
        <taxon>Coccidia</taxon>
        <taxon>Eucoccidiorida</taxon>
        <taxon>Eimeriorina</taxon>
        <taxon>Eimeriidae</taxon>
        <taxon>Eimeria</taxon>
    </lineage>
</organism>
<dbReference type="VEuPathDB" id="ToxoDB:ETH2_1506300"/>
<reference evidence="2" key="2">
    <citation type="submission" date="2013-10" db="EMBL/GenBank/DDBJ databases">
        <authorList>
            <person name="Aslett M."/>
        </authorList>
    </citation>
    <scope>NUCLEOTIDE SEQUENCE [LARGE SCALE GENOMIC DNA]</scope>
    <source>
        <strain evidence="2">Houghton</strain>
    </source>
</reference>
<proteinExistence type="predicted"/>
<dbReference type="Proteomes" id="UP000030747">
    <property type="component" value="Unassembled WGS sequence"/>
</dbReference>
<reference evidence="2" key="1">
    <citation type="submission" date="2013-10" db="EMBL/GenBank/DDBJ databases">
        <title>Genomic analysis of the causative agents of coccidiosis in chickens.</title>
        <authorList>
            <person name="Reid A.J."/>
            <person name="Blake D."/>
            <person name="Billington K."/>
            <person name="Browne H."/>
            <person name="Dunn M."/>
            <person name="Hung S."/>
            <person name="Kawahara F."/>
            <person name="Miranda-Saavedra D."/>
            <person name="Mourier T."/>
            <person name="Nagra H."/>
            <person name="Otto T.D."/>
            <person name="Rawlings N."/>
            <person name="Sanchez A."/>
            <person name="Sanders M."/>
            <person name="Subramaniam C."/>
            <person name="Tay Y."/>
            <person name="Dear P."/>
            <person name="Doerig C."/>
            <person name="Gruber A."/>
            <person name="Parkinson J."/>
            <person name="Shirley M."/>
            <person name="Wan K.L."/>
            <person name="Berriman M."/>
            <person name="Tomley F."/>
            <person name="Pain A."/>
        </authorList>
    </citation>
    <scope>NUCLEOTIDE SEQUENCE [LARGE SCALE GENOMIC DNA]</scope>
    <source>
        <strain evidence="2">Houghton</strain>
    </source>
</reference>
<gene>
    <name evidence="2" type="ORF">ETH_00039500</name>
</gene>
<dbReference type="AlphaFoldDB" id="U6L2U8"/>
<accession>U6L2U8</accession>
<dbReference type="GeneID" id="25256941"/>
<evidence type="ECO:0000313" key="2">
    <source>
        <dbReference type="EMBL" id="CDJ44737.1"/>
    </source>
</evidence>
<name>U6L2U8_EIMTE</name>
<keyword evidence="3" id="KW-1185">Reference proteome</keyword>
<evidence type="ECO:0000256" key="1">
    <source>
        <dbReference type="SAM" id="MobiDB-lite"/>
    </source>
</evidence>
<dbReference type="EMBL" id="HG677553">
    <property type="protein sequence ID" value="CDJ44737.1"/>
    <property type="molecule type" value="Genomic_DNA"/>
</dbReference>
<protein>
    <submittedName>
        <fullName evidence="2">Uncharacterized protein</fullName>
    </submittedName>
</protein>
<evidence type="ECO:0000313" key="3">
    <source>
        <dbReference type="Proteomes" id="UP000030747"/>
    </source>
</evidence>
<dbReference type="VEuPathDB" id="ToxoDB:ETH_00039500"/>
<dbReference type="RefSeq" id="XP_013235485.1">
    <property type="nucleotide sequence ID" value="XM_013380031.1"/>
</dbReference>
<feature type="compositionally biased region" description="Low complexity" evidence="1">
    <location>
        <begin position="88"/>
        <end position="111"/>
    </location>
</feature>
<sequence length="194" mass="19919">MGKAAAAAAAAAKPADALQLIELLLQLLQPPTPAAAAATAQPEAAAAAAAAEPPTAAATAGNLLLRSSWLPGFLKCLITHLQNKTAASSSSSSNSNSSSSNSNTSSSSSSGSFGPDGWLSLLSFAAALQRVCSTLETPQGPELLLLAQQLLLQLLRIEKLLLLRVLLQPAQKQQLRRTLKDLGLPDPTAQPQKP</sequence>
<feature type="region of interest" description="Disordered" evidence="1">
    <location>
        <begin position="87"/>
        <end position="111"/>
    </location>
</feature>